<reference evidence="4" key="4">
    <citation type="submission" date="2016-11" db="EMBL/GenBank/DDBJ databases">
        <authorList>
            <person name="Jaros S."/>
            <person name="Januszkiewicz K."/>
            <person name="Wedrychowicz H."/>
        </authorList>
    </citation>
    <scope>NUCLEOTIDE SEQUENCE [LARGE SCALE GENOMIC DNA]</scope>
    <source>
        <strain evidence="4">DSM 1682</strain>
    </source>
</reference>
<gene>
    <name evidence="1" type="ORF">CPRO_10830</name>
    <name evidence="2" type="ORF">SAMN02745151_02146</name>
</gene>
<evidence type="ECO:0000313" key="1">
    <source>
        <dbReference type="EMBL" id="AMJ40678.1"/>
    </source>
</evidence>
<dbReference type="EMBL" id="CP014223">
    <property type="protein sequence ID" value="AMJ40678.1"/>
    <property type="molecule type" value="Genomic_DNA"/>
</dbReference>
<name>A0A0X1U6W9_ANAPI</name>
<organism evidence="2 4">
    <name type="scientific">Anaerotignum propionicum DSM 1682</name>
    <dbReference type="NCBI Taxonomy" id="991789"/>
    <lineage>
        <taxon>Bacteria</taxon>
        <taxon>Bacillati</taxon>
        <taxon>Bacillota</taxon>
        <taxon>Clostridia</taxon>
        <taxon>Lachnospirales</taxon>
        <taxon>Anaerotignaceae</taxon>
        <taxon>Anaerotignum</taxon>
    </lineage>
</organism>
<proteinExistence type="predicted"/>
<sequence>MIKVNKGSVDVEGKLGVICTELACAITGVFETIGEMDEELAQCVVSAAIETGIELVKENYGVTLCKNIGDSMVVNIQMVNSASADGTTITDIMKEVESYRKNKQGADADVQPTE</sequence>
<evidence type="ECO:0000313" key="3">
    <source>
        <dbReference type="Proteomes" id="UP000068026"/>
    </source>
</evidence>
<accession>A0A0X1U6W9</accession>
<reference evidence="2" key="3">
    <citation type="submission" date="2016-11" db="EMBL/GenBank/DDBJ databases">
        <authorList>
            <person name="Varghese N."/>
            <person name="Submissions S."/>
        </authorList>
    </citation>
    <scope>NUCLEOTIDE SEQUENCE</scope>
    <source>
        <strain evidence="2">DSM 1682</strain>
    </source>
</reference>
<evidence type="ECO:0000313" key="2">
    <source>
        <dbReference type="EMBL" id="SHE90294.1"/>
    </source>
</evidence>
<dbReference type="Proteomes" id="UP000184204">
    <property type="component" value="Unassembled WGS sequence"/>
</dbReference>
<dbReference type="EMBL" id="FQUA01000010">
    <property type="protein sequence ID" value="SHE90294.1"/>
    <property type="molecule type" value="Genomic_DNA"/>
</dbReference>
<protein>
    <submittedName>
        <fullName evidence="2">Uncharacterized protein</fullName>
    </submittedName>
</protein>
<dbReference type="AlphaFoldDB" id="A0A0X1U6W9"/>
<dbReference type="RefSeq" id="WP_066048713.1">
    <property type="nucleotide sequence ID" value="NZ_CP014223.1"/>
</dbReference>
<evidence type="ECO:0000313" key="4">
    <source>
        <dbReference type="Proteomes" id="UP000184204"/>
    </source>
</evidence>
<keyword evidence="3" id="KW-1185">Reference proteome</keyword>
<dbReference type="KEGG" id="cpro:CPRO_10830"/>
<dbReference type="Proteomes" id="UP000068026">
    <property type="component" value="Chromosome"/>
</dbReference>
<reference evidence="3" key="2">
    <citation type="submission" date="2016-01" db="EMBL/GenBank/DDBJ databases">
        <authorList>
            <person name="Poehlein A."/>
            <person name="Schlien K."/>
            <person name="Gottschalk G."/>
            <person name="Buckel W."/>
            <person name="Daniel R."/>
        </authorList>
    </citation>
    <scope>NUCLEOTIDE SEQUENCE [LARGE SCALE GENOMIC DNA]</scope>
    <source>
        <strain evidence="3">X2</strain>
    </source>
</reference>
<reference evidence="1 3" key="1">
    <citation type="journal article" date="2016" name="Genome Announc.">
        <title>Complete Genome Sequence of the Amino Acid-Fermenting Clostridium propionicum X2 (DSM 1682).</title>
        <authorList>
            <person name="Poehlein A."/>
            <person name="Schlien K."/>
            <person name="Chowdhury N.P."/>
            <person name="Gottschalk G."/>
            <person name="Buckel W."/>
            <person name="Daniel R."/>
        </authorList>
    </citation>
    <scope>NUCLEOTIDE SEQUENCE [LARGE SCALE GENOMIC DNA]</scope>
    <source>
        <strain evidence="1 3">X2</strain>
    </source>
</reference>